<evidence type="ECO:0000313" key="3">
    <source>
        <dbReference type="EMBL" id="SMO33641.1"/>
    </source>
</evidence>
<dbReference type="Gene3D" id="3.40.50.2300">
    <property type="match status" value="1"/>
</dbReference>
<evidence type="ECO:0000259" key="2">
    <source>
        <dbReference type="PROSITE" id="PS50110"/>
    </source>
</evidence>
<name>A0A521AFS3_9SPHI</name>
<reference evidence="3 4" key="1">
    <citation type="submission" date="2017-05" db="EMBL/GenBank/DDBJ databases">
        <authorList>
            <person name="Varghese N."/>
            <person name="Submissions S."/>
        </authorList>
    </citation>
    <scope>NUCLEOTIDE SEQUENCE [LARGE SCALE GENOMIC DNA]</scope>
    <source>
        <strain evidence="3 4">DSM 21342</strain>
    </source>
</reference>
<evidence type="ECO:0000313" key="4">
    <source>
        <dbReference type="Proteomes" id="UP000315971"/>
    </source>
</evidence>
<evidence type="ECO:0000256" key="1">
    <source>
        <dbReference type="PROSITE-ProRule" id="PRU00169"/>
    </source>
</evidence>
<dbReference type="AlphaFoldDB" id="A0A521AFS3"/>
<keyword evidence="4" id="KW-1185">Reference proteome</keyword>
<dbReference type="SUPFAM" id="SSF52172">
    <property type="entry name" value="CheY-like"/>
    <property type="match status" value="1"/>
</dbReference>
<protein>
    <recommendedName>
        <fullName evidence="2">Response regulatory domain-containing protein</fullName>
    </recommendedName>
</protein>
<dbReference type="PROSITE" id="PS50110">
    <property type="entry name" value="RESPONSE_REGULATORY"/>
    <property type="match status" value="1"/>
</dbReference>
<dbReference type="EMBL" id="FXSZ01000001">
    <property type="protein sequence ID" value="SMO33641.1"/>
    <property type="molecule type" value="Genomic_DNA"/>
</dbReference>
<sequence>MDGFEFLEEYAKFPAAQKENCRIVILTTSNNPEDMVRASANPYVIKYLNKPLVAEKLLELLVCG</sequence>
<accession>A0A521AFS3</accession>
<dbReference type="GO" id="GO:0000160">
    <property type="term" value="P:phosphorelay signal transduction system"/>
    <property type="evidence" value="ECO:0007669"/>
    <property type="project" value="InterPro"/>
</dbReference>
<dbReference type="InterPro" id="IPR011006">
    <property type="entry name" value="CheY-like_superfamily"/>
</dbReference>
<feature type="domain" description="Response regulatory" evidence="2">
    <location>
        <begin position="1"/>
        <end position="61"/>
    </location>
</feature>
<proteinExistence type="predicted"/>
<dbReference type="InterPro" id="IPR001789">
    <property type="entry name" value="Sig_transdc_resp-reg_receiver"/>
</dbReference>
<comment type="caution">
    <text evidence="1">Lacks conserved residue(s) required for the propagation of feature annotation.</text>
</comment>
<dbReference type="Proteomes" id="UP000315971">
    <property type="component" value="Unassembled WGS sequence"/>
</dbReference>
<organism evidence="3 4">
    <name type="scientific">Solitalea koreensis</name>
    <dbReference type="NCBI Taxonomy" id="543615"/>
    <lineage>
        <taxon>Bacteria</taxon>
        <taxon>Pseudomonadati</taxon>
        <taxon>Bacteroidota</taxon>
        <taxon>Sphingobacteriia</taxon>
        <taxon>Sphingobacteriales</taxon>
        <taxon>Sphingobacteriaceae</taxon>
        <taxon>Solitalea</taxon>
    </lineage>
</organism>
<gene>
    <name evidence="3" type="ORF">SAMN06265350_101112</name>
</gene>